<keyword evidence="3" id="KW-1185">Reference proteome</keyword>
<dbReference type="HOGENOM" id="CLU_012153_0_0_1"/>
<name>A0A0C9W870_9AGAM</name>
<dbReference type="Proteomes" id="UP000053820">
    <property type="component" value="Unassembled WGS sequence"/>
</dbReference>
<dbReference type="AlphaFoldDB" id="A0A0C9W870"/>
<dbReference type="GO" id="GO:0016491">
    <property type="term" value="F:oxidoreductase activity"/>
    <property type="evidence" value="ECO:0007669"/>
    <property type="project" value="InterPro"/>
</dbReference>
<dbReference type="PANTHER" id="PTHR22893">
    <property type="entry name" value="NADH OXIDOREDUCTASE-RELATED"/>
    <property type="match status" value="1"/>
</dbReference>
<dbReference type="SUPFAM" id="SSF51395">
    <property type="entry name" value="FMN-linked oxidoreductases"/>
    <property type="match status" value="1"/>
</dbReference>
<evidence type="ECO:0000313" key="3">
    <source>
        <dbReference type="Proteomes" id="UP000053820"/>
    </source>
</evidence>
<organism evidence="2 3">
    <name type="scientific">Hydnomerulius pinastri MD-312</name>
    <dbReference type="NCBI Taxonomy" id="994086"/>
    <lineage>
        <taxon>Eukaryota</taxon>
        <taxon>Fungi</taxon>
        <taxon>Dikarya</taxon>
        <taxon>Basidiomycota</taxon>
        <taxon>Agaricomycotina</taxon>
        <taxon>Agaricomycetes</taxon>
        <taxon>Agaricomycetidae</taxon>
        <taxon>Boletales</taxon>
        <taxon>Boletales incertae sedis</taxon>
        <taxon>Leucogyrophana</taxon>
    </lineage>
</organism>
<accession>A0A0C9W870</accession>
<evidence type="ECO:0000259" key="1">
    <source>
        <dbReference type="Pfam" id="PF00724"/>
    </source>
</evidence>
<dbReference type="FunFam" id="3.20.20.70:FF:000138">
    <property type="entry name" value="NADPH dehydrogenase 1"/>
    <property type="match status" value="1"/>
</dbReference>
<evidence type="ECO:0000313" key="2">
    <source>
        <dbReference type="EMBL" id="KIJ58812.1"/>
    </source>
</evidence>
<dbReference type="PANTHER" id="PTHR22893:SF91">
    <property type="entry name" value="NADPH DEHYDROGENASE 2-RELATED"/>
    <property type="match status" value="1"/>
</dbReference>
<dbReference type="InterPro" id="IPR013785">
    <property type="entry name" value="Aldolase_TIM"/>
</dbReference>
<feature type="domain" description="NADH:flavin oxidoreductase/NADH oxidase N-terminal" evidence="1">
    <location>
        <begin position="11"/>
        <end position="349"/>
    </location>
</feature>
<dbReference type="InterPro" id="IPR001155">
    <property type="entry name" value="OxRdtase_FMN_N"/>
</dbReference>
<sequence>MPSTELSTPALFQPIQLGSLTLQHRVVLAPLTRFRAHASHVPGPQAPTYYAQRGSTRGTLLITEATFISHDAGGYAHVPGIYTDAQVEGWKKVTEAVHAQGSFIFLQLWALGRAADPAVLAAQDPPSPYVSASAIALKSRSQAPRPLVEAEIAAYVGAYAEAARRAVHEAGFDGVEIHGANGFLIDQFLQTTSNTRTDRWGGDEEGRTRFAREVVDAVVNAVGEDRVGLRISPWSTFHDMKMEDPRPTFAYLVQALRDAHPNMAYLHVTEARAGGDGDKETPEDEVNDFLRKIWNGGEGGGKRVFISAGGYTREMALQTAEEQGGLVAFGRLFISNPDLPARLRKDIPLAAGDRETYYLSGNLTPHGYSDWPFADGSIGAIEGKV</sequence>
<dbReference type="Gene3D" id="3.20.20.70">
    <property type="entry name" value="Aldolase class I"/>
    <property type="match status" value="1"/>
</dbReference>
<dbReference type="Pfam" id="PF00724">
    <property type="entry name" value="Oxidored_FMN"/>
    <property type="match status" value="1"/>
</dbReference>
<dbReference type="InterPro" id="IPR045247">
    <property type="entry name" value="Oye-like"/>
</dbReference>
<dbReference type="GO" id="GO:0010181">
    <property type="term" value="F:FMN binding"/>
    <property type="evidence" value="ECO:0007669"/>
    <property type="project" value="InterPro"/>
</dbReference>
<dbReference type="OrthoDB" id="276546at2759"/>
<proteinExistence type="predicted"/>
<gene>
    <name evidence="2" type="ORF">HYDPIDRAFT_101913</name>
</gene>
<dbReference type="CDD" id="cd02933">
    <property type="entry name" value="OYE_like_FMN"/>
    <property type="match status" value="1"/>
</dbReference>
<reference evidence="2 3" key="1">
    <citation type="submission" date="2014-04" db="EMBL/GenBank/DDBJ databases">
        <title>Evolutionary Origins and Diversification of the Mycorrhizal Mutualists.</title>
        <authorList>
            <consortium name="DOE Joint Genome Institute"/>
            <consortium name="Mycorrhizal Genomics Consortium"/>
            <person name="Kohler A."/>
            <person name="Kuo A."/>
            <person name="Nagy L.G."/>
            <person name="Floudas D."/>
            <person name="Copeland A."/>
            <person name="Barry K.W."/>
            <person name="Cichocki N."/>
            <person name="Veneault-Fourrey C."/>
            <person name="LaButti K."/>
            <person name="Lindquist E.A."/>
            <person name="Lipzen A."/>
            <person name="Lundell T."/>
            <person name="Morin E."/>
            <person name="Murat C."/>
            <person name="Riley R."/>
            <person name="Ohm R."/>
            <person name="Sun H."/>
            <person name="Tunlid A."/>
            <person name="Henrissat B."/>
            <person name="Grigoriev I.V."/>
            <person name="Hibbett D.S."/>
            <person name="Martin F."/>
        </authorList>
    </citation>
    <scope>NUCLEOTIDE SEQUENCE [LARGE SCALE GENOMIC DNA]</scope>
    <source>
        <strain evidence="2 3">MD-312</strain>
    </source>
</reference>
<dbReference type="EMBL" id="KN839909">
    <property type="protein sequence ID" value="KIJ58812.1"/>
    <property type="molecule type" value="Genomic_DNA"/>
</dbReference>
<protein>
    <recommendedName>
        <fullName evidence="1">NADH:flavin oxidoreductase/NADH oxidase N-terminal domain-containing protein</fullName>
    </recommendedName>
</protein>